<gene>
    <name evidence="1" type="ORF">sscle_05g046780</name>
</gene>
<dbReference type="KEGG" id="ssl:SS1G_05840"/>
<protein>
    <submittedName>
        <fullName evidence="1">Uncharacterized protein</fullName>
    </submittedName>
</protein>
<dbReference type="VEuPathDB" id="FungiDB:sscle_05g046780"/>
<accession>A0A1D9Q4N9</accession>
<sequence>MTHFEVFSPGEMSFSSVILDYRSLPFQERFWGESARHSCSIITGNNVPLPNVHLSPHGKVTWFSTPKDFTLLNTCRRMGKAGHEDLVYLRLTHVAYYQGDGVRIYHIGPVALKEWVEVTSPGDSGICSFWRCFRWSKPKSHNELSQAVKRILRIWQCMKERLSGTSYMSLVYTKPQLLAI</sequence>
<name>A0A1D9Q4N9_SCLS1</name>
<reference evidence="2" key="1">
    <citation type="journal article" date="2017" name="Genome Biol. Evol.">
        <title>The complete genome sequence of the phytopathogenic fungus Sclerotinia sclerotiorum reveals insights into the genome architecture of broad host range pathogens.</title>
        <authorList>
            <person name="Derbyshire M."/>
            <person name="Denton-Giles M."/>
            <person name="Hegedus D."/>
            <person name="Seifbarghy S."/>
            <person name="Rollins J."/>
            <person name="van Kan J."/>
            <person name="Seidl M.F."/>
            <person name="Faino L."/>
            <person name="Mbengue M."/>
            <person name="Navaud O."/>
            <person name="Raffaele S."/>
            <person name="Hammond-Kosack K."/>
            <person name="Heard S."/>
            <person name="Oliver R."/>
        </authorList>
    </citation>
    <scope>NUCLEOTIDE SEQUENCE [LARGE SCALE GENOMIC DNA]</scope>
    <source>
        <strain evidence="2">ATCC 18683 / 1980 / Ss-1</strain>
    </source>
</reference>
<dbReference type="Proteomes" id="UP000177798">
    <property type="component" value="Chromosome 5"/>
</dbReference>
<dbReference type="RefSeq" id="XP_001592918.1">
    <property type="nucleotide sequence ID" value="XM_001592868.1"/>
</dbReference>
<dbReference type="EMBL" id="CP017818">
    <property type="protein sequence ID" value="APA09908.1"/>
    <property type="molecule type" value="Genomic_DNA"/>
</dbReference>
<evidence type="ECO:0000313" key="1">
    <source>
        <dbReference type="EMBL" id="APA09908.1"/>
    </source>
</evidence>
<dbReference type="AlphaFoldDB" id="A0A1D9Q4N9"/>
<organism evidence="1 2">
    <name type="scientific">Sclerotinia sclerotiorum (strain ATCC 18683 / 1980 / Ss-1)</name>
    <name type="common">White mold</name>
    <name type="synonym">Whetzelinia sclerotiorum</name>
    <dbReference type="NCBI Taxonomy" id="665079"/>
    <lineage>
        <taxon>Eukaryota</taxon>
        <taxon>Fungi</taxon>
        <taxon>Dikarya</taxon>
        <taxon>Ascomycota</taxon>
        <taxon>Pezizomycotina</taxon>
        <taxon>Leotiomycetes</taxon>
        <taxon>Helotiales</taxon>
        <taxon>Sclerotiniaceae</taxon>
        <taxon>Sclerotinia</taxon>
    </lineage>
</organism>
<proteinExistence type="predicted"/>
<evidence type="ECO:0000313" key="2">
    <source>
        <dbReference type="Proteomes" id="UP000177798"/>
    </source>
</evidence>